<name>A0A9Q0CJV3_9POAL</name>
<dbReference type="PANTHER" id="PTHR46162:SF2">
    <property type="entry name" value="ANKYRIN REPEAT-CONTAINING PROTEIN-RELATED"/>
    <property type="match status" value="1"/>
</dbReference>
<dbReference type="Proteomes" id="UP001151287">
    <property type="component" value="Unassembled WGS sequence"/>
</dbReference>
<dbReference type="Pfam" id="PF22486">
    <property type="entry name" value="MATH_2"/>
    <property type="match status" value="2"/>
</dbReference>
<evidence type="ECO:0000313" key="2">
    <source>
        <dbReference type="EMBL" id="KAJ1695251.1"/>
    </source>
</evidence>
<dbReference type="SUPFAM" id="SSF49599">
    <property type="entry name" value="TRAF domain-like"/>
    <property type="match status" value="2"/>
</dbReference>
<dbReference type="CDD" id="cd00121">
    <property type="entry name" value="MATH"/>
    <property type="match status" value="2"/>
</dbReference>
<keyword evidence="3" id="KW-1185">Reference proteome</keyword>
<gene>
    <name evidence="2" type="ORF">LUZ63_011949</name>
</gene>
<dbReference type="Gene3D" id="2.60.210.10">
    <property type="entry name" value="Apoptosis, Tumor Necrosis Factor Receptor Associated Protein 2, Chain A"/>
    <property type="match status" value="2"/>
</dbReference>
<dbReference type="PROSITE" id="PS50144">
    <property type="entry name" value="MATH"/>
    <property type="match status" value="2"/>
</dbReference>
<dbReference type="EMBL" id="JAMQYH010000003">
    <property type="protein sequence ID" value="KAJ1695251.1"/>
    <property type="molecule type" value="Genomic_DNA"/>
</dbReference>
<protein>
    <recommendedName>
        <fullName evidence="1">MATH domain-containing protein</fullName>
    </recommendedName>
</protein>
<evidence type="ECO:0000313" key="3">
    <source>
        <dbReference type="Proteomes" id="UP001151287"/>
    </source>
</evidence>
<accession>A0A9Q0CJV3</accession>
<sequence length="264" mass="29551">MHGNEWCLSINPMDKKSGDESSEKHVSLLLVSASVILDYMLQTKFKVFIQDQMYGKHAEHEVSHTYMMGSSRSGVACMVPLKTLKSPSAGFLVKDTIAVGVEFIQYEKVPCNGLETRSFIHEKMSSGSHCWCIEDFSQLDRPTALSKPFQIAGYTWRLQLYPEGAFNKDYVSLYLTLDQSKSQLPPSSGVMVDVAFSIKKSQSGAYTEQYRHNFTGTSPAWGCAEFIRQDQFKDHLNGYLIKGRCTFEASISIFGSANDHGSMS</sequence>
<dbReference type="AlphaFoldDB" id="A0A9Q0CJV3"/>
<dbReference type="SMART" id="SM00061">
    <property type="entry name" value="MATH"/>
    <property type="match status" value="1"/>
</dbReference>
<proteinExistence type="predicted"/>
<dbReference type="PANTHER" id="PTHR46162">
    <property type="entry name" value="TRAF-LIKE FAMILY PROTEIN"/>
    <property type="match status" value="1"/>
</dbReference>
<comment type="caution">
    <text evidence="2">The sequence shown here is derived from an EMBL/GenBank/DDBJ whole genome shotgun (WGS) entry which is preliminary data.</text>
</comment>
<feature type="domain" description="MATH" evidence="1">
    <location>
        <begin position="1"/>
        <end position="103"/>
    </location>
</feature>
<feature type="domain" description="MATH" evidence="1">
    <location>
        <begin position="126"/>
        <end position="251"/>
    </location>
</feature>
<dbReference type="InterPro" id="IPR002083">
    <property type="entry name" value="MATH/TRAF_dom"/>
</dbReference>
<organism evidence="2 3">
    <name type="scientific">Rhynchospora breviuscula</name>
    <dbReference type="NCBI Taxonomy" id="2022672"/>
    <lineage>
        <taxon>Eukaryota</taxon>
        <taxon>Viridiplantae</taxon>
        <taxon>Streptophyta</taxon>
        <taxon>Embryophyta</taxon>
        <taxon>Tracheophyta</taxon>
        <taxon>Spermatophyta</taxon>
        <taxon>Magnoliopsida</taxon>
        <taxon>Liliopsida</taxon>
        <taxon>Poales</taxon>
        <taxon>Cyperaceae</taxon>
        <taxon>Cyperoideae</taxon>
        <taxon>Rhynchosporeae</taxon>
        <taxon>Rhynchospora</taxon>
    </lineage>
</organism>
<reference evidence="2" key="1">
    <citation type="journal article" date="2022" name="Cell">
        <title>Repeat-based holocentromeres influence genome architecture and karyotype evolution.</title>
        <authorList>
            <person name="Hofstatter P.G."/>
            <person name="Thangavel G."/>
            <person name="Lux T."/>
            <person name="Neumann P."/>
            <person name="Vondrak T."/>
            <person name="Novak P."/>
            <person name="Zhang M."/>
            <person name="Costa L."/>
            <person name="Castellani M."/>
            <person name="Scott A."/>
            <person name="Toegelov H."/>
            <person name="Fuchs J."/>
            <person name="Mata-Sucre Y."/>
            <person name="Dias Y."/>
            <person name="Vanzela A.L.L."/>
            <person name="Huettel B."/>
            <person name="Almeida C.C.S."/>
            <person name="Simkova H."/>
            <person name="Souza G."/>
            <person name="Pedrosa-Harand A."/>
            <person name="Macas J."/>
            <person name="Mayer K.F.X."/>
            <person name="Houben A."/>
            <person name="Marques A."/>
        </authorList>
    </citation>
    <scope>NUCLEOTIDE SEQUENCE</scope>
    <source>
        <strain evidence="2">RhyBre1mFocal</strain>
    </source>
</reference>
<dbReference type="InterPro" id="IPR008974">
    <property type="entry name" value="TRAF-like"/>
</dbReference>
<dbReference type="OrthoDB" id="1883087at2759"/>
<evidence type="ECO:0000259" key="1">
    <source>
        <dbReference type="PROSITE" id="PS50144"/>
    </source>
</evidence>